<evidence type="ECO:0000313" key="2">
    <source>
        <dbReference type="EMBL" id="EKW99762.1"/>
    </source>
</evidence>
<feature type="transmembrane region" description="Helical" evidence="1">
    <location>
        <begin position="57"/>
        <end position="78"/>
    </location>
</feature>
<keyword evidence="1" id="KW-0812">Transmembrane</keyword>
<gene>
    <name evidence="2" type="ORF">D271_01478</name>
</gene>
<keyword evidence="3" id="KW-1185">Reference proteome</keyword>
<evidence type="ECO:0000313" key="3">
    <source>
        <dbReference type="Proteomes" id="UP000011912"/>
    </source>
</evidence>
<accession>M5J7L2</accession>
<feature type="transmembrane region" description="Helical" evidence="1">
    <location>
        <begin position="84"/>
        <end position="101"/>
    </location>
</feature>
<feature type="transmembrane region" description="Helical" evidence="1">
    <location>
        <begin position="12"/>
        <end position="36"/>
    </location>
</feature>
<proteinExistence type="predicted"/>
<name>M5J7L2_9LACO</name>
<comment type="caution">
    <text evidence="2">The sequence shown here is derived from an EMBL/GenBank/DDBJ whole genome shotgun (WGS) entry which is preliminary data.</text>
</comment>
<reference evidence="2 3" key="1">
    <citation type="journal article" date="2013" name="Genome Announc.">
        <title>Genome Sequence of Lactobacillus saerimneri 30a (Formerly Lactobacillus sp. Strain 30a), a Reference Lactic Acid Bacterium Strain Producing Biogenic Amines.</title>
        <authorList>
            <person name="Romano A."/>
            <person name="Trip H."/>
            <person name="Campbell-Sills H."/>
            <person name="Bouchez O."/>
            <person name="Sherman D."/>
            <person name="Lolkema J.S."/>
            <person name="Lucas P.M."/>
        </authorList>
    </citation>
    <scope>NUCLEOTIDE SEQUENCE [LARGE SCALE GENOMIC DNA]</scope>
    <source>
        <strain evidence="2 3">30a</strain>
    </source>
</reference>
<keyword evidence="1" id="KW-1133">Transmembrane helix</keyword>
<dbReference type="STRING" id="1227363.D271_01478"/>
<dbReference type="Proteomes" id="UP000011912">
    <property type="component" value="Unassembled WGS sequence"/>
</dbReference>
<sequence length="117" mass="13166">MNRIKESININLLLLSISLGSFITAISIIISPVSKIHLPKTLKLFLRIILTTSIDNLIRATILMLIGLFILFILAITATNQTLYFWWMITGIISFLSILILETRSIYIILNAASYLG</sequence>
<dbReference type="AlphaFoldDB" id="M5J7L2"/>
<protein>
    <submittedName>
        <fullName evidence="2">Uncharacterized protein</fullName>
    </submittedName>
</protein>
<organism evidence="2 3">
    <name type="scientific">Ligilactobacillus saerimneri 30a</name>
    <dbReference type="NCBI Taxonomy" id="1227363"/>
    <lineage>
        <taxon>Bacteria</taxon>
        <taxon>Bacillati</taxon>
        <taxon>Bacillota</taxon>
        <taxon>Bacilli</taxon>
        <taxon>Lactobacillales</taxon>
        <taxon>Lactobacillaceae</taxon>
        <taxon>Ligilactobacillus</taxon>
    </lineage>
</organism>
<keyword evidence="1" id="KW-0472">Membrane</keyword>
<dbReference type="EMBL" id="ANAG01000003">
    <property type="protein sequence ID" value="EKW99762.1"/>
    <property type="molecule type" value="Genomic_DNA"/>
</dbReference>
<evidence type="ECO:0000256" key="1">
    <source>
        <dbReference type="SAM" id="Phobius"/>
    </source>
</evidence>